<organism evidence="3 4">
    <name type="scientific">Mageeibacillus indolicus</name>
    <dbReference type="NCBI Taxonomy" id="884684"/>
    <lineage>
        <taxon>Bacteria</taxon>
        <taxon>Bacillati</taxon>
        <taxon>Bacillota</taxon>
        <taxon>Clostridia</taxon>
        <taxon>Eubacteriales</taxon>
        <taxon>Oscillospiraceae</taxon>
        <taxon>Mageeibacillus</taxon>
    </lineage>
</organism>
<dbReference type="EMBL" id="NBZD01000001">
    <property type="protein sequence ID" value="PNH19627.1"/>
    <property type="molecule type" value="Genomic_DNA"/>
</dbReference>
<dbReference type="NCBIfam" id="TIGR03064">
    <property type="entry name" value="sortase_srtB"/>
    <property type="match status" value="1"/>
</dbReference>
<keyword evidence="2" id="KW-1133">Transmembrane helix</keyword>
<feature type="transmembrane region" description="Helical" evidence="2">
    <location>
        <begin position="43"/>
        <end position="64"/>
    </location>
</feature>
<gene>
    <name evidence="3" type="ORF">B7R76_01710</name>
</gene>
<dbReference type="AlphaFoldDB" id="A0A2J8B4C5"/>
<protein>
    <submittedName>
        <fullName evidence="3">SrtB family sortase</fullName>
    </submittedName>
</protein>
<evidence type="ECO:0000313" key="4">
    <source>
        <dbReference type="Proteomes" id="UP000236394"/>
    </source>
</evidence>
<evidence type="ECO:0000256" key="2">
    <source>
        <dbReference type="SAM" id="Phobius"/>
    </source>
</evidence>
<dbReference type="Gene3D" id="2.40.260.10">
    <property type="entry name" value="Sortase"/>
    <property type="match status" value="1"/>
</dbReference>
<dbReference type="SUPFAM" id="SSF63817">
    <property type="entry name" value="Sortase"/>
    <property type="match status" value="1"/>
</dbReference>
<dbReference type="InterPro" id="IPR023365">
    <property type="entry name" value="Sortase_dom-sf"/>
</dbReference>
<feature type="compositionally biased region" description="Polar residues" evidence="1">
    <location>
        <begin position="10"/>
        <end position="24"/>
    </location>
</feature>
<proteinExistence type="predicted"/>
<keyword evidence="2" id="KW-0472">Membrane</keyword>
<evidence type="ECO:0000256" key="1">
    <source>
        <dbReference type="SAM" id="MobiDB-lite"/>
    </source>
</evidence>
<dbReference type="InterPro" id="IPR009835">
    <property type="entry name" value="SrtB"/>
</dbReference>
<feature type="region of interest" description="Disordered" evidence="1">
    <location>
        <begin position="1"/>
        <end position="24"/>
    </location>
</feature>
<dbReference type="CDD" id="cd05826">
    <property type="entry name" value="Sortase_B"/>
    <property type="match status" value="1"/>
</dbReference>
<reference evidence="4" key="1">
    <citation type="submission" date="2017-04" db="EMBL/GenBank/DDBJ databases">
        <authorList>
            <person name="Bumgarner R.E."/>
            <person name="Fredricks D.N."/>
            <person name="Srinivasan S."/>
        </authorList>
    </citation>
    <scope>NUCLEOTIDE SEQUENCE [LARGE SCALE GENOMIC DNA]</scope>
    <source>
        <strain evidence="4">KA00405</strain>
    </source>
</reference>
<accession>A0A2J8B4C5</accession>
<keyword evidence="2" id="KW-0812">Transmembrane</keyword>
<evidence type="ECO:0000313" key="3">
    <source>
        <dbReference type="EMBL" id="PNH19627.1"/>
    </source>
</evidence>
<dbReference type="Proteomes" id="UP000236394">
    <property type="component" value="Unassembled WGS sequence"/>
</dbReference>
<name>A0A2J8B4C5_9FIRM</name>
<sequence length="333" mass="38060">MSGNHRAVSCNMNKKSAKQTQNNQSLRRGEKCLINLINRFSSAIDYAVLAISILLLILGAYALYDSNLVLEQAGAEEYAVYKPRENGDVTYRKLRSINPDVIGWIDVYGTKIDYPILHGKDNYRYLSETVTGEYSTAGSIFLDSGNKPDFSDFNNIIYGHFMVERKMFGDIGLFAEADFFNSHEYGVIHRNDKQSLGLHFFAFIQTVGTDQRIFQTSYNSVADKESFIKYIFDKAQFKRDIGVTAADRLVVMDTCNFTITDGRYILVAKLEDQVQVNPDAEKVKPVRLSNLLAYFNNFDLFYALSALWLILVLLYLIYKVLRKLWHGKDGRNN</sequence>
<comment type="caution">
    <text evidence="3">The sequence shown here is derived from an EMBL/GenBank/DDBJ whole genome shotgun (WGS) entry which is preliminary data.</text>
</comment>
<feature type="transmembrane region" description="Helical" evidence="2">
    <location>
        <begin position="300"/>
        <end position="318"/>
    </location>
</feature>